<comment type="caution">
    <text evidence="2">The sequence shown here is derived from an EMBL/GenBank/DDBJ whole genome shotgun (WGS) entry which is preliminary data.</text>
</comment>
<dbReference type="EMBL" id="SNQI01000003">
    <property type="protein sequence ID" value="TEW74083.1"/>
    <property type="molecule type" value="Genomic_DNA"/>
</dbReference>
<keyword evidence="1" id="KW-0812">Transmembrane</keyword>
<feature type="transmembrane region" description="Helical" evidence="1">
    <location>
        <begin position="12"/>
        <end position="29"/>
    </location>
</feature>
<keyword evidence="3" id="KW-1185">Reference proteome</keyword>
<evidence type="ECO:0000256" key="1">
    <source>
        <dbReference type="SAM" id="Phobius"/>
    </source>
</evidence>
<dbReference type="RefSeq" id="WP_134248481.1">
    <property type="nucleotide sequence ID" value="NZ_SNQI01000003.1"/>
</dbReference>
<evidence type="ECO:0000313" key="2">
    <source>
        <dbReference type="EMBL" id="TEW74083.1"/>
    </source>
</evidence>
<sequence length="295" mass="33086">MEEEKKSNSKIIVIALAILLIGALAYTFYNKSEHKKLTDAITVEKEEIEQNLDNMIVKYEDAIGQNTSMSNELAFERDRIIALRDSIKGLKSTNLNLIFRYKKQIAKLEETNRRLFFMTDSLTGANTILTKDLDSARVSITRQIAVNDTLSMQNISLAEKVAIGSVLKVSSAKVLAMRERNNGKLVETSRARNTDAFRISFTVGKNEISEQGERQVYIQIIDVTTGTTIASKGEVTVLNNETINYSDTTSINYLNEEIDVVSLVEVDRDLIERGVYAVNIYIESNIVGVTKITLK</sequence>
<dbReference type="OrthoDB" id="1115172at2"/>
<proteinExistence type="predicted"/>
<keyword evidence="1" id="KW-1133">Transmembrane helix</keyword>
<evidence type="ECO:0008006" key="4">
    <source>
        <dbReference type="Google" id="ProtNLM"/>
    </source>
</evidence>
<protein>
    <recommendedName>
        <fullName evidence="4">Chromosome partitioning protein ParA</fullName>
    </recommendedName>
</protein>
<evidence type="ECO:0000313" key="3">
    <source>
        <dbReference type="Proteomes" id="UP000298517"/>
    </source>
</evidence>
<dbReference type="Proteomes" id="UP000298517">
    <property type="component" value="Unassembled WGS sequence"/>
</dbReference>
<dbReference type="AlphaFoldDB" id="A0A4Y8ASB3"/>
<keyword evidence="1" id="KW-0472">Membrane</keyword>
<organism evidence="2 3">
    <name type="scientific">Gramella jeungdoensis</name>
    <dbReference type="NCBI Taxonomy" id="708091"/>
    <lineage>
        <taxon>Bacteria</taxon>
        <taxon>Pseudomonadati</taxon>
        <taxon>Bacteroidota</taxon>
        <taxon>Flavobacteriia</taxon>
        <taxon>Flavobacteriales</taxon>
        <taxon>Flavobacteriaceae</taxon>
        <taxon>Christiangramia</taxon>
    </lineage>
</organism>
<name>A0A4Y8ASB3_9FLAO</name>
<gene>
    <name evidence="2" type="ORF">E2488_11465</name>
</gene>
<accession>A0A4Y8ASB3</accession>
<reference evidence="2 3" key="1">
    <citation type="journal article" date="2011" name="J. Microbiol.">
        <title>Gramella jeungdoensis sp. nov., isolated from a solar saltern in Korea.</title>
        <authorList>
            <person name="Joung Y."/>
            <person name="Kim H."/>
            <person name="Jang T."/>
            <person name="Ahn T.S."/>
            <person name="Joh K."/>
        </authorList>
    </citation>
    <scope>NUCLEOTIDE SEQUENCE [LARGE SCALE GENOMIC DNA]</scope>
    <source>
        <strain evidence="2 3">KCTC 23123</strain>
    </source>
</reference>